<protein>
    <recommendedName>
        <fullName evidence="6">WD repeat domain 86</fullName>
    </recommendedName>
</protein>
<gene>
    <name evidence="4" type="ORF">SKAU_G00384170</name>
</gene>
<dbReference type="InterPro" id="IPR001680">
    <property type="entry name" value="WD40_rpt"/>
</dbReference>
<comment type="caution">
    <text evidence="4">The sequence shown here is derived from an EMBL/GenBank/DDBJ whole genome shotgun (WGS) entry which is preliminary data.</text>
</comment>
<dbReference type="SUPFAM" id="SSF50998">
    <property type="entry name" value="Quinoprotein alcohol dehydrogenase-like"/>
    <property type="match status" value="1"/>
</dbReference>
<keyword evidence="1 3" id="KW-0853">WD repeat</keyword>
<dbReference type="AlphaFoldDB" id="A0A9Q1EE98"/>
<keyword evidence="2" id="KW-0677">Repeat</keyword>
<dbReference type="Pfam" id="PF00400">
    <property type="entry name" value="WD40"/>
    <property type="match status" value="8"/>
</dbReference>
<organism evidence="4 5">
    <name type="scientific">Synaphobranchus kaupii</name>
    <name type="common">Kaup's arrowtooth eel</name>
    <dbReference type="NCBI Taxonomy" id="118154"/>
    <lineage>
        <taxon>Eukaryota</taxon>
        <taxon>Metazoa</taxon>
        <taxon>Chordata</taxon>
        <taxon>Craniata</taxon>
        <taxon>Vertebrata</taxon>
        <taxon>Euteleostomi</taxon>
        <taxon>Actinopterygii</taxon>
        <taxon>Neopterygii</taxon>
        <taxon>Teleostei</taxon>
        <taxon>Anguilliformes</taxon>
        <taxon>Synaphobranchidae</taxon>
        <taxon>Synaphobranchus</taxon>
    </lineage>
</organism>
<accession>A0A9Q1EE98</accession>
<dbReference type="PANTHER" id="PTHR44489:SF11">
    <property type="entry name" value="WD REPEAT DOMAIN 86"/>
    <property type="match status" value="1"/>
</dbReference>
<keyword evidence="5" id="KW-1185">Reference proteome</keyword>
<feature type="repeat" description="WD" evidence="3">
    <location>
        <begin position="15"/>
        <end position="47"/>
    </location>
</feature>
<dbReference type="InterPro" id="IPR011044">
    <property type="entry name" value="Quino_amine_DH_bsu"/>
</dbReference>
<dbReference type="SMART" id="SM00320">
    <property type="entry name" value="WD40"/>
    <property type="match status" value="8"/>
</dbReference>
<reference evidence="4" key="1">
    <citation type="journal article" date="2023" name="Science">
        <title>Genome structures resolve the early diversification of teleost fishes.</title>
        <authorList>
            <person name="Parey E."/>
            <person name="Louis A."/>
            <person name="Montfort J."/>
            <person name="Bouchez O."/>
            <person name="Roques C."/>
            <person name="Iampietro C."/>
            <person name="Lluch J."/>
            <person name="Castinel A."/>
            <person name="Donnadieu C."/>
            <person name="Desvignes T."/>
            <person name="Floi Bucao C."/>
            <person name="Jouanno E."/>
            <person name="Wen M."/>
            <person name="Mejri S."/>
            <person name="Dirks R."/>
            <person name="Jansen H."/>
            <person name="Henkel C."/>
            <person name="Chen W.J."/>
            <person name="Zahm M."/>
            <person name="Cabau C."/>
            <person name="Klopp C."/>
            <person name="Thompson A.W."/>
            <person name="Robinson-Rechavi M."/>
            <person name="Braasch I."/>
            <person name="Lecointre G."/>
            <person name="Bobe J."/>
            <person name="Postlethwait J.H."/>
            <person name="Berthelot C."/>
            <person name="Roest Crollius H."/>
            <person name="Guiguen Y."/>
        </authorList>
    </citation>
    <scope>NUCLEOTIDE SEQUENCE</scope>
    <source>
        <strain evidence="4">WJC10195</strain>
    </source>
</reference>
<dbReference type="PANTHER" id="PTHR44489">
    <property type="match status" value="1"/>
</dbReference>
<dbReference type="InterPro" id="IPR011047">
    <property type="entry name" value="Quinoprotein_ADH-like_sf"/>
</dbReference>
<dbReference type="Gene3D" id="2.130.10.10">
    <property type="entry name" value="YVTN repeat-like/Quinoprotein amine dehydrogenase"/>
    <property type="match status" value="2"/>
</dbReference>
<evidence type="ECO:0000256" key="3">
    <source>
        <dbReference type="PROSITE-ProRule" id="PRU00221"/>
    </source>
</evidence>
<feature type="repeat" description="WD" evidence="3">
    <location>
        <begin position="314"/>
        <end position="346"/>
    </location>
</feature>
<dbReference type="PROSITE" id="PS00678">
    <property type="entry name" value="WD_REPEATS_1"/>
    <property type="match status" value="1"/>
</dbReference>
<dbReference type="InterPro" id="IPR019775">
    <property type="entry name" value="WD40_repeat_CS"/>
</dbReference>
<evidence type="ECO:0008006" key="6">
    <source>
        <dbReference type="Google" id="ProtNLM"/>
    </source>
</evidence>
<dbReference type="InterPro" id="IPR015943">
    <property type="entry name" value="WD40/YVTN_repeat-like_dom_sf"/>
</dbReference>
<name>A0A9Q1EE98_SYNKA</name>
<evidence type="ECO:0000313" key="5">
    <source>
        <dbReference type="Proteomes" id="UP001152622"/>
    </source>
</evidence>
<evidence type="ECO:0000256" key="2">
    <source>
        <dbReference type="ARBA" id="ARBA00022737"/>
    </source>
</evidence>
<dbReference type="Proteomes" id="UP001152622">
    <property type="component" value="Chromosome 19"/>
</dbReference>
<dbReference type="CDD" id="cd00200">
    <property type="entry name" value="WD40"/>
    <property type="match status" value="1"/>
</dbReference>
<dbReference type="OrthoDB" id="674604at2759"/>
<evidence type="ECO:0000256" key="1">
    <source>
        <dbReference type="ARBA" id="ARBA00022574"/>
    </source>
</evidence>
<dbReference type="PROSITE" id="PS50294">
    <property type="entry name" value="WD_REPEATS_REGION"/>
    <property type="match status" value="3"/>
</dbReference>
<proteinExistence type="predicted"/>
<feature type="repeat" description="WD" evidence="3">
    <location>
        <begin position="234"/>
        <end position="273"/>
    </location>
</feature>
<dbReference type="PRINTS" id="PR00320">
    <property type="entry name" value="GPROTEINBRPT"/>
</dbReference>
<dbReference type="InterPro" id="IPR020472">
    <property type="entry name" value="WD40_PAC1"/>
</dbReference>
<sequence length="406" mass="44450">MGCGTSRTKRLKKVCSDHSGGINWVSLSPDGRYLLTCSEDRTARLWKTTGQQHCVFQGHGNYITHGHLENDVAYTCSADHTVRKWDVVTGSCTQIFGGHTSTVNKVLVTRGWVFSGSYDRTARCWSLDGGGLPQEFRGHRNSVLALAHFSSQDLLPESDSDSEQNRDILVTASSDCTVKLWLVSEGRCYQTLRGHKGAVLCMALDAPTKTLFTGSRDHSVCCWDLTTGGQTRVLQDHQGSVVCLELGNGRLYTGSADRTVKCWSTASGKCVRTLKAHKHTVSAIKDHDGILFTGSGDSCARAFDAESGVLRSVFKGHAFIINCLQVHNQMLYTVSHDGTMRIWDVRGLYCDTPASRGSHCTGSARSSLAQMCNNRVGCAQSLNRPTMGRSSQEACDSRDREVLELI</sequence>
<dbReference type="InterPro" id="IPR044715">
    <property type="entry name" value="WDR86-like"/>
</dbReference>
<dbReference type="SUPFAM" id="SSF50969">
    <property type="entry name" value="YVTN repeat-like/Quinoprotein amine dehydrogenase"/>
    <property type="match status" value="1"/>
</dbReference>
<dbReference type="EMBL" id="JAINUF010000019">
    <property type="protein sequence ID" value="KAJ8337197.1"/>
    <property type="molecule type" value="Genomic_DNA"/>
</dbReference>
<evidence type="ECO:0000313" key="4">
    <source>
        <dbReference type="EMBL" id="KAJ8337197.1"/>
    </source>
</evidence>
<dbReference type="PROSITE" id="PS50082">
    <property type="entry name" value="WD_REPEATS_2"/>
    <property type="match status" value="4"/>
</dbReference>
<feature type="repeat" description="WD" evidence="3">
    <location>
        <begin position="192"/>
        <end position="233"/>
    </location>
</feature>